<dbReference type="CDD" id="cd06899">
    <property type="entry name" value="lectin_legume_LecRK_Arcelin_ConA"/>
    <property type="match status" value="1"/>
</dbReference>
<evidence type="ECO:0000256" key="2">
    <source>
        <dbReference type="ARBA" id="ARBA00022734"/>
    </source>
</evidence>
<evidence type="ECO:0000256" key="1">
    <source>
        <dbReference type="ARBA" id="ARBA00007606"/>
    </source>
</evidence>
<dbReference type="GO" id="GO:0030246">
    <property type="term" value="F:carbohydrate binding"/>
    <property type="evidence" value="ECO:0007669"/>
    <property type="project" value="UniProtKB-KW"/>
</dbReference>
<keyword evidence="6" id="KW-1185">Reference proteome</keyword>
<dbReference type="InterPro" id="IPR000985">
    <property type="entry name" value="Lectin_LegA_CS"/>
</dbReference>
<reference evidence="5 6" key="1">
    <citation type="journal article" date="2023" name="G3 (Bethesda)">
        <title>A chromosome-length genome assembly and annotation of blackberry (Rubus argutus, cv. 'Hillquist').</title>
        <authorList>
            <person name="Bruna T."/>
            <person name="Aryal R."/>
            <person name="Dudchenko O."/>
            <person name="Sargent D.J."/>
            <person name="Mead D."/>
            <person name="Buti M."/>
            <person name="Cavallini A."/>
            <person name="Hytonen T."/>
            <person name="Andres J."/>
            <person name="Pham M."/>
            <person name="Weisz D."/>
            <person name="Mascagni F."/>
            <person name="Usai G."/>
            <person name="Natali L."/>
            <person name="Bassil N."/>
            <person name="Fernandez G.E."/>
            <person name="Lomsadze A."/>
            <person name="Armour M."/>
            <person name="Olukolu B."/>
            <person name="Poorten T."/>
            <person name="Britton C."/>
            <person name="Davik J."/>
            <person name="Ashrafi H."/>
            <person name="Aiden E.L."/>
            <person name="Borodovsky M."/>
            <person name="Worthington M."/>
        </authorList>
    </citation>
    <scope>NUCLEOTIDE SEQUENCE [LARGE SCALE GENOMIC DNA]</scope>
    <source>
        <strain evidence="5">PI 553951</strain>
    </source>
</reference>
<dbReference type="InterPro" id="IPR013320">
    <property type="entry name" value="ConA-like_dom_sf"/>
</dbReference>
<dbReference type="PROSITE" id="PS00308">
    <property type="entry name" value="LECTIN_LEGUME_ALPHA"/>
    <property type="match status" value="1"/>
</dbReference>
<feature type="region of interest" description="Disordered" evidence="3">
    <location>
        <begin position="1"/>
        <end position="42"/>
    </location>
</feature>
<dbReference type="EMBL" id="JBEDUW010000003">
    <property type="protein sequence ID" value="KAK9938025.1"/>
    <property type="molecule type" value="Genomic_DNA"/>
</dbReference>
<evidence type="ECO:0000259" key="4">
    <source>
        <dbReference type="Pfam" id="PF00139"/>
    </source>
</evidence>
<sequence>MLPSTAPSDSLKAPSTIRTKAWAEPPTANPSSSAKTPPENSLTSPPKFTFVIDSLGKTSYGDGLAFFIAPKGYQYPFVAVEFDIFQNQVTSVQDPAGDHVGIDVDSTKSLITKPWNGSVVNGAINSARVSYHSGSKTLSVAYTSYVNGAQVMRYLDYTVDLNQYLPDWVIVGFSAGTGALTAMHKINSWSFDSTSLVEDKF</sequence>
<dbReference type="Gene3D" id="2.60.120.200">
    <property type="match status" value="1"/>
</dbReference>
<feature type="compositionally biased region" description="Polar residues" evidence="3">
    <location>
        <begin position="29"/>
        <end position="42"/>
    </location>
</feature>
<dbReference type="PANTHER" id="PTHR32401">
    <property type="entry name" value="CONCANAVALIN A-LIKE LECTIN FAMILY PROTEIN"/>
    <property type="match status" value="1"/>
</dbReference>
<evidence type="ECO:0000313" key="6">
    <source>
        <dbReference type="Proteomes" id="UP001457282"/>
    </source>
</evidence>
<feature type="domain" description="Legume lectin" evidence="4">
    <location>
        <begin position="75"/>
        <end position="195"/>
    </location>
</feature>
<dbReference type="Proteomes" id="UP001457282">
    <property type="component" value="Unassembled WGS sequence"/>
</dbReference>
<dbReference type="Pfam" id="PF00139">
    <property type="entry name" value="Lectin_legB"/>
    <property type="match status" value="1"/>
</dbReference>
<dbReference type="InterPro" id="IPR050258">
    <property type="entry name" value="Leguminous_Lectin"/>
</dbReference>
<organism evidence="5 6">
    <name type="scientific">Rubus argutus</name>
    <name type="common">Southern blackberry</name>
    <dbReference type="NCBI Taxonomy" id="59490"/>
    <lineage>
        <taxon>Eukaryota</taxon>
        <taxon>Viridiplantae</taxon>
        <taxon>Streptophyta</taxon>
        <taxon>Embryophyta</taxon>
        <taxon>Tracheophyta</taxon>
        <taxon>Spermatophyta</taxon>
        <taxon>Magnoliopsida</taxon>
        <taxon>eudicotyledons</taxon>
        <taxon>Gunneridae</taxon>
        <taxon>Pentapetalae</taxon>
        <taxon>rosids</taxon>
        <taxon>fabids</taxon>
        <taxon>Rosales</taxon>
        <taxon>Rosaceae</taxon>
        <taxon>Rosoideae</taxon>
        <taxon>Rosoideae incertae sedis</taxon>
        <taxon>Rubus</taxon>
    </lineage>
</organism>
<gene>
    <name evidence="5" type="ORF">M0R45_014786</name>
</gene>
<keyword evidence="2" id="KW-0430">Lectin</keyword>
<dbReference type="InterPro" id="IPR001220">
    <property type="entry name" value="Legume_lectin_dom"/>
</dbReference>
<name>A0AAW1XQ67_RUBAR</name>
<dbReference type="AlphaFoldDB" id="A0AAW1XQ67"/>
<comment type="similarity">
    <text evidence="1">Belongs to the leguminous lectin family.</text>
</comment>
<dbReference type="SUPFAM" id="SSF49899">
    <property type="entry name" value="Concanavalin A-like lectins/glucanases"/>
    <property type="match status" value="1"/>
</dbReference>
<proteinExistence type="inferred from homology"/>
<evidence type="ECO:0000313" key="5">
    <source>
        <dbReference type="EMBL" id="KAK9938025.1"/>
    </source>
</evidence>
<comment type="caution">
    <text evidence="5">The sequence shown here is derived from an EMBL/GenBank/DDBJ whole genome shotgun (WGS) entry which is preliminary data.</text>
</comment>
<accession>A0AAW1XQ67</accession>
<protein>
    <recommendedName>
        <fullName evidence="4">Legume lectin domain-containing protein</fullName>
    </recommendedName>
</protein>
<dbReference type="PANTHER" id="PTHR32401:SF49">
    <property type="entry name" value="OS10G0129200 PROTEIN"/>
    <property type="match status" value="1"/>
</dbReference>
<evidence type="ECO:0000256" key="3">
    <source>
        <dbReference type="SAM" id="MobiDB-lite"/>
    </source>
</evidence>